<comment type="similarity">
    <text evidence="2">Belongs to the VirD4/TraG family.</text>
</comment>
<dbReference type="PANTHER" id="PTHR37937">
    <property type="entry name" value="CONJUGATIVE TRANSFER: DNA TRANSPORT"/>
    <property type="match status" value="1"/>
</dbReference>
<comment type="caution">
    <text evidence="9">The sequence shown here is derived from an EMBL/GenBank/DDBJ whole genome shotgun (WGS) entry which is preliminary data.</text>
</comment>
<keyword evidence="3" id="KW-1003">Cell membrane</keyword>
<evidence type="ECO:0000256" key="1">
    <source>
        <dbReference type="ARBA" id="ARBA00004651"/>
    </source>
</evidence>
<reference evidence="9 10" key="1">
    <citation type="submission" date="2019-04" db="EMBL/GenBank/DDBJ databases">
        <title>Microbes associate with the intestines of laboratory mice.</title>
        <authorList>
            <person name="Navarre W."/>
            <person name="Wong E."/>
            <person name="Huang K.C."/>
            <person name="Tropini C."/>
            <person name="Ng K."/>
            <person name="Yu B."/>
        </authorList>
    </citation>
    <scope>NUCLEOTIDE SEQUENCE [LARGE SCALE GENOMIC DNA]</scope>
    <source>
        <strain evidence="9 10">NM87_A27A</strain>
    </source>
</reference>
<keyword evidence="6 8" id="KW-0472">Membrane</keyword>
<comment type="subcellular location">
    <subcellularLocation>
        <location evidence="1">Cell membrane</location>
        <topology evidence="1">Multi-pass membrane protein</topology>
    </subcellularLocation>
</comment>
<evidence type="ECO:0000256" key="8">
    <source>
        <dbReference type="SAM" id="Phobius"/>
    </source>
</evidence>
<dbReference type="RefSeq" id="WP_136511684.1">
    <property type="nucleotide sequence ID" value="NZ_SSTF01000031.1"/>
</dbReference>
<dbReference type="EMBL" id="SSTF01000031">
    <property type="protein sequence ID" value="THG24288.1"/>
    <property type="molecule type" value="Genomic_DNA"/>
</dbReference>
<evidence type="ECO:0000256" key="7">
    <source>
        <dbReference type="SAM" id="MobiDB-lite"/>
    </source>
</evidence>
<feature type="compositionally biased region" description="Basic and acidic residues" evidence="7">
    <location>
        <begin position="505"/>
        <end position="514"/>
    </location>
</feature>
<evidence type="ECO:0000313" key="10">
    <source>
        <dbReference type="Proteomes" id="UP000306798"/>
    </source>
</evidence>
<proteinExistence type="inferred from homology"/>
<dbReference type="Proteomes" id="UP000306798">
    <property type="component" value="Unassembled WGS sequence"/>
</dbReference>
<name>A0A4S4F3Z2_9BIFI</name>
<keyword evidence="5 8" id="KW-1133">Transmembrane helix</keyword>
<sequence>MNPTIRRALWPTATMLAGAWAGDIVCAHVRARLAAGDDANRIINTWTAAFRNPMPSLDQADLACGLIIAAMIGLAWLYHWAWKGNYRTGEEYGSARWATPRDMAPYTDPDPARNLQMTATEGISIDTHATGRNLNVTAIGSSGSGKSHYYVLPNLLANHDLNWAVTDPKGELYDQTREQLEHHGYQVKLLDLANLSDATHFNPLAYIDPDQPDTAIMRLVTNIMDNTDNPDTRARQSGNDGFWAKAERSLLTALTALVYHTDEQPNLNKVADLALKMEASEEDETMRSDVDILMECAEQLADQVHAHPQEWDEEARATAEGLRFAVSQYRPFTQGAGETKKSVIISLGVRLAPMQVGAVRRILESDDIGIDQYTQGDRIAIFLGLSDEDPTFNFIAAMFYQCLFDRLMRATRTLPGQTLPRPLHCMLDEFANIGRIPNFERLIATIRSRGISASIIIQNLAQLKTMYKDGWETILGNCDSILFLGGNEQSTTEWISKRLGKATIDTKDHSESKGRSGSTTTNYRRLGRELMTPDELGHLDNRECIYMLRGLNPFKSRKNTPDKPVRRPHSALRRATNN</sequence>
<dbReference type="Gene3D" id="3.40.50.300">
    <property type="entry name" value="P-loop containing nucleotide triphosphate hydrolases"/>
    <property type="match status" value="1"/>
</dbReference>
<evidence type="ECO:0000256" key="6">
    <source>
        <dbReference type="ARBA" id="ARBA00023136"/>
    </source>
</evidence>
<evidence type="ECO:0000256" key="4">
    <source>
        <dbReference type="ARBA" id="ARBA00022692"/>
    </source>
</evidence>
<evidence type="ECO:0000256" key="5">
    <source>
        <dbReference type="ARBA" id="ARBA00022989"/>
    </source>
</evidence>
<dbReference type="InterPro" id="IPR003688">
    <property type="entry name" value="TraG/VirD4"/>
</dbReference>
<accession>A0A4S4F3Z2</accession>
<protein>
    <submittedName>
        <fullName evidence="9">Type IV secretory system conjugative DNA transfer family protein</fullName>
    </submittedName>
</protein>
<dbReference type="GO" id="GO:0005886">
    <property type="term" value="C:plasma membrane"/>
    <property type="evidence" value="ECO:0007669"/>
    <property type="project" value="UniProtKB-SubCell"/>
</dbReference>
<dbReference type="NCBIfam" id="NF045973">
    <property type="entry name" value="conju_CD1115"/>
    <property type="match status" value="1"/>
</dbReference>
<dbReference type="CDD" id="cd01127">
    <property type="entry name" value="TrwB_TraG_TraD_VirD4"/>
    <property type="match status" value="1"/>
</dbReference>
<evidence type="ECO:0000256" key="3">
    <source>
        <dbReference type="ARBA" id="ARBA00022475"/>
    </source>
</evidence>
<dbReference type="PANTHER" id="PTHR37937:SF1">
    <property type="entry name" value="CONJUGATIVE TRANSFER: DNA TRANSPORT"/>
    <property type="match status" value="1"/>
</dbReference>
<feature type="region of interest" description="Disordered" evidence="7">
    <location>
        <begin position="505"/>
        <end position="527"/>
    </location>
</feature>
<feature type="transmembrane region" description="Helical" evidence="8">
    <location>
        <begin position="60"/>
        <end position="78"/>
    </location>
</feature>
<organism evidence="9 10">
    <name type="scientific">Bifidobacterium pseudolongum</name>
    <dbReference type="NCBI Taxonomy" id="1694"/>
    <lineage>
        <taxon>Bacteria</taxon>
        <taxon>Bacillati</taxon>
        <taxon>Actinomycetota</taxon>
        <taxon>Actinomycetes</taxon>
        <taxon>Bifidobacteriales</taxon>
        <taxon>Bifidobacteriaceae</taxon>
        <taxon>Bifidobacterium</taxon>
    </lineage>
</organism>
<evidence type="ECO:0000313" key="9">
    <source>
        <dbReference type="EMBL" id="THG24288.1"/>
    </source>
</evidence>
<dbReference type="InterPro" id="IPR051539">
    <property type="entry name" value="T4SS-coupling_protein"/>
</dbReference>
<feature type="region of interest" description="Disordered" evidence="7">
    <location>
        <begin position="555"/>
        <end position="578"/>
    </location>
</feature>
<keyword evidence="4 8" id="KW-0812">Transmembrane</keyword>
<dbReference type="SUPFAM" id="SSF52540">
    <property type="entry name" value="P-loop containing nucleoside triphosphate hydrolases"/>
    <property type="match status" value="1"/>
</dbReference>
<dbReference type="InterPro" id="IPR027417">
    <property type="entry name" value="P-loop_NTPase"/>
</dbReference>
<gene>
    <name evidence="9" type="ORF">E5991_08635</name>
</gene>
<dbReference type="Pfam" id="PF02534">
    <property type="entry name" value="T4SS-DNA_transf"/>
    <property type="match status" value="1"/>
</dbReference>
<dbReference type="AlphaFoldDB" id="A0A4S4F3Z2"/>
<evidence type="ECO:0000256" key="2">
    <source>
        <dbReference type="ARBA" id="ARBA00008806"/>
    </source>
</evidence>